<dbReference type="InterPro" id="IPR036322">
    <property type="entry name" value="WD40_repeat_dom_sf"/>
</dbReference>
<feature type="compositionally biased region" description="Low complexity" evidence="1">
    <location>
        <begin position="245"/>
        <end position="267"/>
    </location>
</feature>
<dbReference type="Gene3D" id="1.20.1280.50">
    <property type="match status" value="1"/>
</dbReference>
<evidence type="ECO:0000313" key="4">
    <source>
        <dbReference type="Proteomes" id="UP001150062"/>
    </source>
</evidence>
<comment type="caution">
    <text evidence="3">The sequence shown here is derived from an EMBL/GenBank/DDBJ whole genome shotgun (WGS) entry which is preliminary data.</text>
</comment>
<feature type="domain" description="F-box" evidence="2">
    <location>
        <begin position="147"/>
        <end position="193"/>
    </location>
</feature>
<dbReference type="SUPFAM" id="SSF50978">
    <property type="entry name" value="WD40 repeat-like"/>
    <property type="match status" value="1"/>
</dbReference>
<feature type="compositionally biased region" description="Basic residues" evidence="1">
    <location>
        <begin position="544"/>
        <end position="572"/>
    </location>
</feature>
<dbReference type="PANTHER" id="PTHR15439:SF22">
    <property type="entry name" value="C3H1-TYPE DOMAIN-CONTAINING PROTEIN-RELATED"/>
    <property type="match status" value="1"/>
</dbReference>
<evidence type="ECO:0000313" key="3">
    <source>
        <dbReference type="EMBL" id="KAJ6243579.1"/>
    </source>
</evidence>
<feature type="compositionally biased region" description="Basic and acidic residues" evidence="1">
    <location>
        <begin position="103"/>
        <end position="130"/>
    </location>
</feature>
<dbReference type="SUPFAM" id="SSF81383">
    <property type="entry name" value="F-box domain"/>
    <property type="match status" value="1"/>
</dbReference>
<dbReference type="PROSITE" id="PS50181">
    <property type="entry name" value="FBOX"/>
    <property type="match status" value="1"/>
</dbReference>
<dbReference type="InterPro" id="IPR015943">
    <property type="entry name" value="WD40/YVTN_repeat-like_dom_sf"/>
</dbReference>
<dbReference type="EMBL" id="JAOAOG010000168">
    <property type="protein sequence ID" value="KAJ6243579.1"/>
    <property type="molecule type" value="Genomic_DNA"/>
</dbReference>
<dbReference type="InterPro" id="IPR036047">
    <property type="entry name" value="F-box-like_dom_sf"/>
</dbReference>
<proteinExistence type="predicted"/>
<dbReference type="InterPro" id="IPR001810">
    <property type="entry name" value="F-box_dom"/>
</dbReference>
<dbReference type="InterPro" id="IPR033489">
    <property type="entry name" value="RBBP6"/>
</dbReference>
<reference evidence="3" key="1">
    <citation type="submission" date="2022-08" db="EMBL/GenBank/DDBJ databases">
        <title>Novel sulfate-reducing endosymbionts in the free-living metamonad Anaeramoeba.</title>
        <authorList>
            <person name="Jerlstrom-Hultqvist J."/>
            <person name="Cepicka I."/>
            <person name="Gallot-Lavallee L."/>
            <person name="Salas-Leiva D."/>
            <person name="Curtis B.A."/>
            <person name="Zahonova K."/>
            <person name="Pipaliya S."/>
            <person name="Dacks J."/>
            <person name="Roger A.J."/>
        </authorList>
    </citation>
    <scope>NUCLEOTIDE SEQUENCE</scope>
    <source>
        <strain evidence="3">Schooner1</strain>
    </source>
</reference>
<keyword evidence="4" id="KW-1185">Reference proteome</keyword>
<accession>A0ABQ8YG66</accession>
<feature type="region of interest" description="Disordered" evidence="1">
    <location>
        <begin position="518"/>
        <end position="574"/>
    </location>
</feature>
<organism evidence="3 4">
    <name type="scientific">Anaeramoeba flamelloides</name>
    <dbReference type="NCBI Taxonomy" id="1746091"/>
    <lineage>
        <taxon>Eukaryota</taxon>
        <taxon>Metamonada</taxon>
        <taxon>Anaeramoebidae</taxon>
        <taxon>Anaeramoeba</taxon>
    </lineage>
</organism>
<dbReference type="Gene3D" id="2.130.10.10">
    <property type="entry name" value="YVTN repeat-like/Quinoprotein amine dehydrogenase"/>
    <property type="match status" value="1"/>
</dbReference>
<feature type="region of interest" description="Disordered" evidence="1">
    <location>
        <begin position="235"/>
        <end position="268"/>
    </location>
</feature>
<name>A0ABQ8YG66_9EUKA</name>
<evidence type="ECO:0000259" key="2">
    <source>
        <dbReference type="PROSITE" id="PS50181"/>
    </source>
</evidence>
<feature type="compositionally biased region" description="Low complexity" evidence="1">
    <location>
        <begin position="522"/>
        <end position="543"/>
    </location>
</feature>
<evidence type="ECO:0000256" key="1">
    <source>
        <dbReference type="SAM" id="MobiDB-lite"/>
    </source>
</evidence>
<feature type="region of interest" description="Disordered" evidence="1">
    <location>
        <begin position="103"/>
        <end position="145"/>
    </location>
</feature>
<sequence length="801" mass="93894">MCRIRGTLLDILAEDEDEGGNEYNKRSMYEEYENFEELEQEQFDNLEYEGIEENEMKKELGKFDFKDLDLNEKEENRFQEYQKSISSKFPSGGTITETIRKMETEKQKEEEKKKEKEKQKELEKNAKEEKEEKEEEEEEEIFDPQTESHLVQLPSELQIYILSNLDEVTFKFIKKSCRWFEELCEEDYVWQLAFKHRWGKLPVHNLQLTNYKNRLIHLIGSSIFFRTQIKQNINQKNKIRKQTKTKSSTKNNKTNTSKINSSTGNNKGELIKKNKWKQEYLARSKCNQMYVDRSKLFRIFTRGLKIPPREQDRPYLAFSTLNKKKEDLVFLGCHKKVYIYKNTSKFKPPSIYSVPYTFETHNLPVTKTFIGRGPGCVHIIRGLGTLGNFDIWSYRITNNASSHQTIPEALTSKITAGLIVLRKDYAILASDNYELIVFDLKTTGQELYYKLTTTEKVVSLEYELINSNDYFFAGCVDGSTTIFKEDEEFFNFEANKTESLIFLKSYIIDFNLNKKKSKKSKIQNQNRNNLKNQNQKKNQNQNKKQNKSKNKNKNQNTKKNKNKNQNKNKNKNINKSEKVKEEFGILGKNKKWILIAAYEDGEIIIWDLDFLIQKEQITKLCSSNLVKGSKITKLFIESEHVIVSTATGEIAEIELKTGKTINYLHLPSQVRIIDLSMNKFVYFAATNDRRVHIIDRVGGFVINTFIMKSPIINIWNQKMLLTICTSEKAVIYHFGQKKTKKTHKKKKKTKKKITISNEINNEINNGDLSFEESLRLALLLSTENQEIQQVDTVIKKSLDEN</sequence>
<feature type="compositionally biased region" description="Acidic residues" evidence="1">
    <location>
        <begin position="131"/>
        <end position="142"/>
    </location>
</feature>
<protein>
    <submittedName>
        <fullName evidence="3">Dactylin</fullName>
    </submittedName>
</protein>
<dbReference type="Proteomes" id="UP001150062">
    <property type="component" value="Unassembled WGS sequence"/>
</dbReference>
<gene>
    <name evidence="3" type="ORF">M0813_22017</name>
</gene>
<dbReference type="PANTHER" id="PTHR15439">
    <property type="entry name" value="RETINOBLASTOMA-BINDING PROTEIN 6"/>
    <property type="match status" value="1"/>
</dbReference>